<sequence>MSNLRGGNVEEMQQLARLFSANSGKLNSVISDLNSKTVDSERIWTGPAADRFRSAWGEAKTAFEKMRQALDEASSAVSKNAQNIEQATR</sequence>
<name>A0A6F8XNQ0_9ACTN</name>
<dbReference type="InterPro" id="IPR036689">
    <property type="entry name" value="ESAT-6-like_sf"/>
</dbReference>
<dbReference type="InterPro" id="IPR010310">
    <property type="entry name" value="T7SS_ESAT-6-like"/>
</dbReference>
<reference evidence="1 2" key="1">
    <citation type="submission" date="2020-03" db="EMBL/GenBank/DDBJ databases">
        <title>Whole genome shotgun sequence of Phytohabitans flavus NBRC 107702.</title>
        <authorList>
            <person name="Komaki H."/>
            <person name="Tamura T."/>
        </authorList>
    </citation>
    <scope>NUCLEOTIDE SEQUENCE [LARGE SCALE GENOMIC DNA]</scope>
    <source>
        <strain evidence="1 2">NBRC 107702</strain>
    </source>
</reference>
<dbReference type="RefSeq" id="WP_173035235.1">
    <property type="nucleotide sequence ID" value="NZ_AP022870.1"/>
</dbReference>
<dbReference type="SUPFAM" id="SSF140453">
    <property type="entry name" value="EsxAB dimer-like"/>
    <property type="match status" value="1"/>
</dbReference>
<keyword evidence="2" id="KW-1185">Reference proteome</keyword>
<dbReference type="Pfam" id="PF06013">
    <property type="entry name" value="WXG100"/>
    <property type="match status" value="1"/>
</dbReference>
<evidence type="ECO:0008006" key="3">
    <source>
        <dbReference type="Google" id="ProtNLM"/>
    </source>
</evidence>
<reference evidence="1 2" key="2">
    <citation type="submission" date="2020-03" db="EMBL/GenBank/DDBJ databases">
        <authorList>
            <person name="Ichikawa N."/>
            <person name="Kimura A."/>
            <person name="Kitahashi Y."/>
            <person name="Uohara A."/>
        </authorList>
    </citation>
    <scope>NUCLEOTIDE SEQUENCE [LARGE SCALE GENOMIC DNA]</scope>
    <source>
        <strain evidence="1 2">NBRC 107702</strain>
    </source>
</reference>
<accession>A0A6F8XNQ0</accession>
<organism evidence="1 2">
    <name type="scientific">Phytohabitans flavus</name>
    <dbReference type="NCBI Taxonomy" id="1076124"/>
    <lineage>
        <taxon>Bacteria</taxon>
        <taxon>Bacillati</taxon>
        <taxon>Actinomycetota</taxon>
        <taxon>Actinomycetes</taxon>
        <taxon>Micromonosporales</taxon>
        <taxon>Micromonosporaceae</taxon>
    </lineage>
</organism>
<dbReference type="KEGG" id="pfla:Pflav_018370"/>
<dbReference type="NCBIfam" id="TIGR03930">
    <property type="entry name" value="WXG100_ESAT6"/>
    <property type="match status" value="1"/>
</dbReference>
<gene>
    <name evidence="1" type="ORF">Pflav_018370</name>
</gene>
<dbReference type="Gene3D" id="1.10.287.1060">
    <property type="entry name" value="ESAT-6-like"/>
    <property type="match status" value="1"/>
</dbReference>
<dbReference type="Proteomes" id="UP000502508">
    <property type="component" value="Chromosome"/>
</dbReference>
<protein>
    <recommendedName>
        <fullName evidence="3">ESAT-6-like protein</fullName>
    </recommendedName>
</protein>
<dbReference type="EMBL" id="AP022870">
    <property type="protein sequence ID" value="BCB75427.1"/>
    <property type="molecule type" value="Genomic_DNA"/>
</dbReference>
<dbReference type="AlphaFoldDB" id="A0A6F8XNQ0"/>
<evidence type="ECO:0000313" key="2">
    <source>
        <dbReference type="Proteomes" id="UP000502508"/>
    </source>
</evidence>
<proteinExistence type="predicted"/>
<evidence type="ECO:0000313" key="1">
    <source>
        <dbReference type="EMBL" id="BCB75427.1"/>
    </source>
</evidence>